<dbReference type="RefSeq" id="WP_147098433.1">
    <property type="nucleotide sequence ID" value="NZ_VOOS01000001.1"/>
</dbReference>
<dbReference type="AlphaFoldDB" id="A0A5C6S0M2"/>
<evidence type="ECO:0008006" key="4">
    <source>
        <dbReference type="Google" id="ProtNLM"/>
    </source>
</evidence>
<comment type="caution">
    <text evidence="2">The sequence shown here is derived from an EMBL/GenBank/DDBJ whole genome shotgun (WGS) entry which is preliminary data.</text>
</comment>
<gene>
    <name evidence="2" type="ORF">FRY74_02910</name>
</gene>
<name>A0A5C6S0M2_9FLAO</name>
<dbReference type="PROSITE" id="PS51257">
    <property type="entry name" value="PROKAR_LIPOPROTEIN"/>
    <property type="match status" value="1"/>
</dbReference>
<feature type="chain" id="PRO_5022658906" description="PorT family protein" evidence="1">
    <location>
        <begin position="22"/>
        <end position="327"/>
    </location>
</feature>
<feature type="signal peptide" evidence="1">
    <location>
        <begin position="1"/>
        <end position="21"/>
    </location>
</feature>
<keyword evidence="1" id="KW-0732">Signal</keyword>
<protein>
    <recommendedName>
        <fullName evidence="4">PorT family protein</fullName>
    </recommendedName>
</protein>
<keyword evidence="3" id="KW-1185">Reference proteome</keyword>
<evidence type="ECO:0000256" key="1">
    <source>
        <dbReference type="SAM" id="SignalP"/>
    </source>
</evidence>
<evidence type="ECO:0000313" key="3">
    <source>
        <dbReference type="Proteomes" id="UP000321721"/>
    </source>
</evidence>
<proteinExistence type="predicted"/>
<accession>A0A5C6S0M2</accession>
<dbReference type="Proteomes" id="UP000321721">
    <property type="component" value="Unassembled WGS sequence"/>
</dbReference>
<dbReference type="OrthoDB" id="928491at2"/>
<sequence length="327" mass="37292">MNKVNLISLILFASFSSSCFAQSFNVRSIFNSGATGGIEFLSPSSINDSTSFSLKKYKVQFVKVLRTKEVDLEKFDMENNNAKANQLFLISKFSIAKPNLSNDNTFENIYNGELELTYITASRKRGVWLHSANISATESEKSFKYSFTPNFRAYSVYAHAKNLKFVPFFGPGVAINQGKFFALPVFGFWKRLSPQLTAEIIVPIHAKIKYNLANKVELELATSYSRIHAVYREGSLFKGDDNTINLRQLKNHLGINTRLSEFYKFKVEIGYAYFQELNALSTDFVRKISPSPYFNISFNYNFRNSILYKFFNEGDKLGNNKKTAKKG</sequence>
<evidence type="ECO:0000313" key="2">
    <source>
        <dbReference type="EMBL" id="TXB67152.1"/>
    </source>
</evidence>
<organism evidence="2 3">
    <name type="scientific">Vicingus serpentipes</name>
    <dbReference type="NCBI Taxonomy" id="1926625"/>
    <lineage>
        <taxon>Bacteria</taxon>
        <taxon>Pseudomonadati</taxon>
        <taxon>Bacteroidota</taxon>
        <taxon>Flavobacteriia</taxon>
        <taxon>Flavobacteriales</taxon>
        <taxon>Vicingaceae</taxon>
        <taxon>Vicingus</taxon>
    </lineage>
</organism>
<dbReference type="EMBL" id="VOOS01000001">
    <property type="protein sequence ID" value="TXB67152.1"/>
    <property type="molecule type" value="Genomic_DNA"/>
</dbReference>
<reference evidence="2 3" key="1">
    <citation type="submission" date="2019-08" db="EMBL/GenBank/DDBJ databases">
        <title>Genome of Vicingus serpentipes NCIMB 15042.</title>
        <authorList>
            <person name="Bowman J.P."/>
        </authorList>
    </citation>
    <scope>NUCLEOTIDE SEQUENCE [LARGE SCALE GENOMIC DNA]</scope>
    <source>
        <strain evidence="2 3">NCIMB 15042</strain>
    </source>
</reference>